<proteinExistence type="predicted"/>
<gene>
    <name evidence="1" type="ORF">OXX778_LOCUS19781</name>
</gene>
<evidence type="ECO:0000313" key="1">
    <source>
        <dbReference type="EMBL" id="CAF1072150.1"/>
    </source>
</evidence>
<dbReference type="EMBL" id="CAJNOC010006192">
    <property type="protein sequence ID" value="CAF1072150.1"/>
    <property type="molecule type" value="Genomic_DNA"/>
</dbReference>
<reference evidence="1" key="1">
    <citation type="submission" date="2021-02" db="EMBL/GenBank/DDBJ databases">
        <authorList>
            <person name="Nowell W R."/>
        </authorList>
    </citation>
    <scope>NUCLEOTIDE SEQUENCE</scope>
    <source>
        <strain evidence="1">Ploen Becks lab</strain>
    </source>
</reference>
<accession>A0A814M0E4</accession>
<dbReference type="Proteomes" id="UP000663879">
    <property type="component" value="Unassembled WGS sequence"/>
</dbReference>
<organism evidence="1 2">
    <name type="scientific">Brachionus calyciflorus</name>
    <dbReference type="NCBI Taxonomy" id="104777"/>
    <lineage>
        <taxon>Eukaryota</taxon>
        <taxon>Metazoa</taxon>
        <taxon>Spiralia</taxon>
        <taxon>Gnathifera</taxon>
        <taxon>Rotifera</taxon>
        <taxon>Eurotatoria</taxon>
        <taxon>Monogononta</taxon>
        <taxon>Pseudotrocha</taxon>
        <taxon>Ploima</taxon>
        <taxon>Brachionidae</taxon>
        <taxon>Brachionus</taxon>
    </lineage>
</organism>
<dbReference type="AlphaFoldDB" id="A0A814M0E4"/>
<sequence>MEFLVFDHDDHDILLGLDWFYKTGCGIYRSQGILDFKNSISIQNESIIENPEQNKIIDIFHSDVELSKDFYWDMSINQIVPASGLNTSEKIKFNSLAQEAKGLFKKNLNELEKCSVKTK</sequence>
<name>A0A814M0E4_9BILA</name>
<keyword evidence="2" id="KW-1185">Reference proteome</keyword>
<evidence type="ECO:0000313" key="2">
    <source>
        <dbReference type="Proteomes" id="UP000663879"/>
    </source>
</evidence>
<protein>
    <submittedName>
        <fullName evidence="1">Uncharacterized protein</fullName>
    </submittedName>
</protein>
<comment type="caution">
    <text evidence="1">The sequence shown here is derived from an EMBL/GenBank/DDBJ whole genome shotgun (WGS) entry which is preliminary data.</text>
</comment>